<comment type="caution">
    <text evidence="1">The sequence shown here is derived from an EMBL/GenBank/DDBJ whole genome shotgun (WGS) entry which is preliminary data.</text>
</comment>
<dbReference type="AlphaFoldDB" id="A0A081NUV4"/>
<dbReference type="RefSeq" id="WP_036691934.1">
    <property type="nucleotide sequence ID" value="NZ_FYEP01000010.1"/>
</dbReference>
<proteinExistence type="predicted"/>
<evidence type="ECO:0000313" key="2">
    <source>
        <dbReference type="Proteomes" id="UP000028123"/>
    </source>
</evidence>
<keyword evidence="2" id="KW-1185">Reference proteome</keyword>
<protein>
    <submittedName>
        <fullName evidence="1">Uncharacterized protein</fullName>
    </submittedName>
</protein>
<evidence type="ECO:0000313" key="1">
    <source>
        <dbReference type="EMBL" id="KEQ22227.1"/>
    </source>
</evidence>
<name>A0A081NUV4_9BACL</name>
<organism evidence="1 2">
    <name type="scientific">Paenibacillus tyrfis</name>
    <dbReference type="NCBI Taxonomy" id="1501230"/>
    <lineage>
        <taxon>Bacteria</taxon>
        <taxon>Bacillati</taxon>
        <taxon>Bacillota</taxon>
        <taxon>Bacilli</taxon>
        <taxon>Bacillales</taxon>
        <taxon>Paenibacillaceae</taxon>
        <taxon>Paenibacillus</taxon>
    </lineage>
</organism>
<sequence>MDRNVLNEMHKLSHDDEQRYRLLMRYLRIIGKEKKQRGFLRRFKKQWEAYASTKKAAPKEIDG</sequence>
<gene>
    <name evidence="1" type="ORF">ET33_26985</name>
</gene>
<reference evidence="1 2" key="1">
    <citation type="submission" date="2014-06" db="EMBL/GenBank/DDBJ databases">
        <title>Draft genome sequence of Paenibacillus sp. MSt1.</title>
        <authorList>
            <person name="Aw Y.K."/>
            <person name="Ong K.S."/>
            <person name="Gan H.M."/>
            <person name="Lee S.M."/>
        </authorList>
    </citation>
    <scope>NUCLEOTIDE SEQUENCE [LARGE SCALE GENOMIC DNA]</scope>
    <source>
        <strain evidence="1 2">MSt1</strain>
    </source>
</reference>
<accession>A0A081NUV4</accession>
<dbReference type="EMBL" id="JNVM01000041">
    <property type="protein sequence ID" value="KEQ22227.1"/>
    <property type="molecule type" value="Genomic_DNA"/>
</dbReference>
<dbReference type="Proteomes" id="UP000028123">
    <property type="component" value="Unassembled WGS sequence"/>
</dbReference>